<comment type="function">
    <text evidence="8">Component of the Mediator complex, a coactivator involved in the regulated transcription of nearly all RNA polymerase II-dependent genes. Mediator functions as a bridge to convey information from gene-specific regulatory proteins to the basal RNA polymerase II transcription machinery. Mediator is recruited to promoters by direct interactions with regulatory proteins and serves as a scaffold for the assembly of a functional preinitiation complex with RNA polymerase II and the general transcription factors.</text>
</comment>
<feature type="compositionally biased region" description="Polar residues" evidence="9">
    <location>
        <begin position="205"/>
        <end position="224"/>
    </location>
</feature>
<accession>A0A6G1HAU7</accession>
<evidence type="ECO:0000256" key="8">
    <source>
        <dbReference type="RuleBase" id="RU364143"/>
    </source>
</evidence>
<feature type="region of interest" description="Disordered" evidence="9">
    <location>
        <begin position="322"/>
        <end position="382"/>
    </location>
</feature>
<proteinExistence type="inferred from homology"/>
<comment type="subunit">
    <text evidence="8">Component of the Mediator complex.</text>
</comment>
<evidence type="ECO:0000313" key="11">
    <source>
        <dbReference type="Proteomes" id="UP000800041"/>
    </source>
</evidence>
<gene>
    <name evidence="8" type="primary">MED6</name>
    <name evidence="10" type="ORF">K402DRAFT_349337</name>
</gene>
<comment type="similarity">
    <text evidence="2 8">Belongs to the Mediator complex subunit 6 family.</text>
</comment>
<dbReference type="EMBL" id="ML977143">
    <property type="protein sequence ID" value="KAF1990172.1"/>
    <property type="molecule type" value="Genomic_DNA"/>
</dbReference>
<evidence type="ECO:0000256" key="5">
    <source>
        <dbReference type="ARBA" id="ARBA00023163"/>
    </source>
</evidence>
<evidence type="ECO:0000256" key="2">
    <source>
        <dbReference type="ARBA" id="ARBA00007526"/>
    </source>
</evidence>
<keyword evidence="6 8" id="KW-0539">Nucleus</keyword>
<evidence type="ECO:0000256" key="4">
    <source>
        <dbReference type="ARBA" id="ARBA00023015"/>
    </source>
</evidence>
<dbReference type="Proteomes" id="UP000800041">
    <property type="component" value="Unassembled WGS sequence"/>
</dbReference>
<sequence>MAENGAEIPDSFSPGFMWSMGQAYAYFHTEYNWKWGNGVYHYFNMTPKIDLQSNFSVVLAQSGTNASMMHLQRDRGAFEEHLKSMSGIEYMIIDEPKTVEEEAEGVYVIHKRMRRKVAGEEDQLSVLACYYLIGEGIYRAPSIEQMLSARILNISSLLQRYAEIAAHLAHFSPAHGHSYIPPSNKPTKRLFDGSGTRAGTPTPEPSQSNAAPSFQRSLSQQPAHQTAAADQPDPTSTSLLAESFNLALAYGDEYLDENPLIGEPGAFVFSKSSQQMAAERERERLQEELLEKQELAKQGKSGLNPNATAAENMAMATEEVPLAELKTTDLPPVGRKGSEGKTPVSAGTGAAAKVKEEMRTKRRKSRPGTTPGTPAGEKVSPA</sequence>
<dbReference type="Gene3D" id="3.10.450.580">
    <property type="entry name" value="Mediator complex, subunit Med6"/>
    <property type="match status" value="1"/>
</dbReference>
<dbReference type="GO" id="GO:0016592">
    <property type="term" value="C:mediator complex"/>
    <property type="evidence" value="ECO:0007669"/>
    <property type="project" value="InterPro"/>
</dbReference>
<evidence type="ECO:0000256" key="6">
    <source>
        <dbReference type="ARBA" id="ARBA00023242"/>
    </source>
</evidence>
<protein>
    <recommendedName>
        <fullName evidence="3 8">Mediator of RNA polymerase II transcription subunit 6</fullName>
    </recommendedName>
    <alternativeName>
        <fullName evidence="7 8">Mediator complex subunit 6</fullName>
    </alternativeName>
</protein>
<dbReference type="GO" id="GO:0003712">
    <property type="term" value="F:transcription coregulator activity"/>
    <property type="evidence" value="ECO:0007669"/>
    <property type="project" value="InterPro"/>
</dbReference>
<organism evidence="10 11">
    <name type="scientific">Aulographum hederae CBS 113979</name>
    <dbReference type="NCBI Taxonomy" id="1176131"/>
    <lineage>
        <taxon>Eukaryota</taxon>
        <taxon>Fungi</taxon>
        <taxon>Dikarya</taxon>
        <taxon>Ascomycota</taxon>
        <taxon>Pezizomycotina</taxon>
        <taxon>Dothideomycetes</taxon>
        <taxon>Pleosporomycetidae</taxon>
        <taxon>Aulographales</taxon>
        <taxon>Aulographaceae</taxon>
    </lineage>
</organism>
<evidence type="ECO:0000256" key="7">
    <source>
        <dbReference type="ARBA" id="ARBA00031259"/>
    </source>
</evidence>
<feature type="region of interest" description="Disordered" evidence="9">
    <location>
        <begin position="179"/>
        <end position="237"/>
    </location>
</feature>
<keyword evidence="11" id="KW-1185">Reference proteome</keyword>
<evidence type="ECO:0000256" key="3">
    <source>
        <dbReference type="ARBA" id="ARBA00020634"/>
    </source>
</evidence>
<evidence type="ECO:0000256" key="9">
    <source>
        <dbReference type="SAM" id="MobiDB-lite"/>
    </source>
</evidence>
<dbReference type="PANTHER" id="PTHR13104">
    <property type="entry name" value="MED-6-RELATED"/>
    <property type="match status" value="1"/>
</dbReference>
<dbReference type="InterPro" id="IPR038566">
    <property type="entry name" value="Mediator_Med6_sf"/>
</dbReference>
<keyword evidence="5 8" id="KW-0804">Transcription</keyword>
<dbReference type="InterPro" id="IPR007018">
    <property type="entry name" value="Mediator_Med6"/>
</dbReference>
<evidence type="ECO:0000256" key="1">
    <source>
        <dbReference type="ARBA" id="ARBA00004123"/>
    </source>
</evidence>
<keyword evidence="8" id="KW-0010">Activator</keyword>
<dbReference type="Pfam" id="PF04934">
    <property type="entry name" value="Med6"/>
    <property type="match status" value="1"/>
</dbReference>
<dbReference type="GO" id="GO:0006357">
    <property type="term" value="P:regulation of transcription by RNA polymerase II"/>
    <property type="evidence" value="ECO:0007669"/>
    <property type="project" value="InterPro"/>
</dbReference>
<evidence type="ECO:0000313" key="10">
    <source>
        <dbReference type="EMBL" id="KAF1990172.1"/>
    </source>
</evidence>
<reference evidence="10" key="1">
    <citation type="journal article" date="2020" name="Stud. Mycol.">
        <title>101 Dothideomycetes genomes: a test case for predicting lifestyles and emergence of pathogens.</title>
        <authorList>
            <person name="Haridas S."/>
            <person name="Albert R."/>
            <person name="Binder M."/>
            <person name="Bloem J."/>
            <person name="Labutti K."/>
            <person name="Salamov A."/>
            <person name="Andreopoulos B."/>
            <person name="Baker S."/>
            <person name="Barry K."/>
            <person name="Bills G."/>
            <person name="Bluhm B."/>
            <person name="Cannon C."/>
            <person name="Castanera R."/>
            <person name="Culley D."/>
            <person name="Daum C."/>
            <person name="Ezra D."/>
            <person name="Gonzalez J."/>
            <person name="Henrissat B."/>
            <person name="Kuo A."/>
            <person name="Liang C."/>
            <person name="Lipzen A."/>
            <person name="Lutzoni F."/>
            <person name="Magnuson J."/>
            <person name="Mondo S."/>
            <person name="Nolan M."/>
            <person name="Ohm R."/>
            <person name="Pangilinan J."/>
            <person name="Park H.-J."/>
            <person name="Ramirez L."/>
            <person name="Alfaro M."/>
            <person name="Sun H."/>
            <person name="Tritt A."/>
            <person name="Yoshinaga Y."/>
            <person name="Zwiers L.-H."/>
            <person name="Turgeon B."/>
            <person name="Goodwin S."/>
            <person name="Spatafora J."/>
            <person name="Crous P."/>
            <person name="Grigoriev I."/>
        </authorList>
    </citation>
    <scope>NUCLEOTIDE SEQUENCE</scope>
    <source>
        <strain evidence="10">CBS 113979</strain>
    </source>
</reference>
<name>A0A6G1HAU7_9PEZI</name>
<comment type="subcellular location">
    <subcellularLocation>
        <location evidence="1 8">Nucleus</location>
    </subcellularLocation>
</comment>
<dbReference type="OrthoDB" id="344220at2759"/>
<dbReference type="AlphaFoldDB" id="A0A6G1HAU7"/>
<keyword evidence="4 8" id="KW-0805">Transcription regulation</keyword>